<dbReference type="Proteomes" id="UP000436088">
    <property type="component" value="Unassembled WGS sequence"/>
</dbReference>
<dbReference type="PANTHER" id="PTHR48007">
    <property type="entry name" value="LEUCINE-RICH REPEAT RECEPTOR-LIKE PROTEIN KINASE PXC1"/>
    <property type="match status" value="1"/>
</dbReference>
<dbReference type="Gene3D" id="3.80.10.10">
    <property type="entry name" value="Ribonuclease Inhibitor"/>
    <property type="match status" value="1"/>
</dbReference>
<comment type="caution">
    <text evidence="9">The sequence shown here is derived from an EMBL/GenBank/DDBJ whole genome shotgun (WGS) entry which is preliminary data.</text>
</comment>
<dbReference type="SUPFAM" id="SSF56112">
    <property type="entry name" value="Protein kinase-like (PK-like)"/>
    <property type="match status" value="1"/>
</dbReference>
<keyword evidence="3" id="KW-0812">Transmembrane</keyword>
<protein>
    <submittedName>
        <fullName evidence="9">Pollen receptor-like kinase 1</fullName>
    </submittedName>
</protein>
<dbReference type="PANTHER" id="PTHR48007:SF64">
    <property type="entry name" value="POLLEN RECEPTOR-LIKE KINASE 1"/>
    <property type="match status" value="1"/>
</dbReference>
<comment type="subcellular location">
    <subcellularLocation>
        <location evidence="1">Membrane</location>
    </subcellularLocation>
</comment>
<evidence type="ECO:0000256" key="2">
    <source>
        <dbReference type="ARBA" id="ARBA00022614"/>
    </source>
</evidence>
<dbReference type="Gene3D" id="1.10.510.10">
    <property type="entry name" value="Transferase(Phosphotransferase) domain 1"/>
    <property type="match status" value="1"/>
</dbReference>
<keyword evidence="2" id="KW-0433">Leucine-rich repeat</keyword>
<accession>A0A6A2YD86</accession>
<sequence>MMKLYLSENRFTGEIPSSTLGLPKLKELKLDRNGFSGRIPDFQQTNLRVVNLSDNELEGPIPDKLRKMDSTMFSEQSPTPVIVAKIVGGGVGEWKLRVFVQGGDTEGADDGGEELGRSSPLSPGSAAAATRLANTTEHSEGVAKGLDHLYKELPHLIAPHGHLKSSNVLLNQSLQPLLTDYSLIPVINQENAQELMVAYKSPEHIKSGRITKKTDVWSLGVLILEVLTAKFPSNFLQKGKGKDDQDLAVFVKSIVGDDPDDYGSKIDLILDKEIGGISDGDRELIAELLRIGLSCCESDVEKRLDLKMATERIEGLKVEDDFPKSH</sequence>
<evidence type="ECO:0000313" key="9">
    <source>
        <dbReference type="EMBL" id="KAE8673599.1"/>
    </source>
</evidence>
<dbReference type="SUPFAM" id="SSF52058">
    <property type="entry name" value="L domain-like"/>
    <property type="match status" value="1"/>
</dbReference>
<dbReference type="Pfam" id="PF00560">
    <property type="entry name" value="LRR_1"/>
    <property type="match status" value="2"/>
</dbReference>
<evidence type="ECO:0000256" key="1">
    <source>
        <dbReference type="ARBA" id="ARBA00004370"/>
    </source>
</evidence>
<dbReference type="InterPro" id="IPR032675">
    <property type="entry name" value="LRR_dom_sf"/>
</dbReference>
<keyword evidence="4" id="KW-0677">Repeat</keyword>
<feature type="region of interest" description="Disordered" evidence="7">
    <location>
        <begin position="103"/>
        <end position="126"/>
    </location>
</feature>
<evidence type="ECO:0000256" key="7">
    <source>
        <dbReference type="SAM" id="MobiDB-lite"/>
    </source>
</evidence>
<organism evidence="9 10">
    <name type="scientific">Hibiscus syriacus</name>
    <name type="common">Rose of Sharon</name>
    <dbReference type="NCBI Taxonomy" id="106335"/>
    <lineage>
        <taxon>Eukaryota</taxon>
        <taxon>Viridiplantae</taxon>
        <taxon>Streptophyta</taxon>
        <taxon>Embryophyta</taxon>
        <taxon>Tracheophyta</taxon>
        <taxon>Spermatophyta</taxon>
        <taxon>Magnoliopsida</taxon>
        <taxon>eudicotyledons</taxon>
        <taxon>Gunneridae</taxon>
        <taxon>Pentapetalae</taxon>
        <taxon>rosids</taxon>
        <taxon>malvids</taxon>
        <taxon>Malvales</taxon>
        <taxon>Malvaceae</taxon>
        <taxon>Malvoideae</taxon>
        <taxon>Hibiscus</taxon>
    </lineage>
</organism>
<keyword evidence="10" id="KW-1185">Reference proteome</keyword>
<gene>
    <name evidence="9" type="ORF">F3Y22_tig00111779pilonHSYRG00185</name>
</gene>
<keyword evidence="6" id="KW-0472">Membrane</keyword>
<dbReference type="InterPro" id="IPR000719">
    <property type="entry name" value="Prot_kinase_dom"/>
</dbReference>
<reference evidence="9" key="1">
    <citation type="submission" date="2019-09" db="EMBL/GenBank/DDBJ databases">
        <title>Draft genome information of white flower Hibiscus syriacus.</title>
        <authorList>
            <person name="Kim Y.-M."/>
        </authorList>
    </citation>
    <scope>NUCLEOTIDE SEQUENCE [LARGE SCALE GENOMIC DNA]</scope>
    <source>
        <strain evidence="9">YM2019G1</strain>
    </source>
</reference>
<dbReference type="GO" id="GO:0004672">
    <property type="term" value="F:protein kinase activity"/>
    <property type="evidence" value="ECO:0007669"/>
    <property type="project" value="InterPro"/>
</dbReference>
<dbReference type="EMBL" id="VEPZ02001425">
    <property type="protein sequence ID" value="KAE8673599.1"/>
    <property type="molecule type" value="Genomic_DNA"/>
</dbReference>
<feature type="domain" description="Protein kinase" evidence="8">
    <location>
        <begin position="1"/>
        <end position="326"/>
    </location>
</feature>
<name>A0A6A2YD86_HIBSY</name>
<dbReference type="AlphaFoldDB" id="A0A6A2YD86"/>
<dbReference type="Pfam" id="PF00069">
    <property type="entry name" value="Pkinase"/>
    <property type="match status" value="1"/>
</dbReference>
<evidence type="ECO:0000259" key="8">
    <source>
        <dbReference type="PROSITE" id="PS50011"/>
    </source>
</evidence>
<proteinExistence type="predicted"/>
<evidence type="ECO:0000256" key="3">
    <source>
        <dbReference type="ARBA" id="ARBA00022692"/>
    </source>
</evidence>
<dbReference type="InterPro" id="IPR046959">
    <property type="entry name" value="PRK1-6/SRF4-like"/>
</dbReference>
<feature type="compositionally biased region" description="Low complexity" evidence="7">
    <location>
        <begin position="117"/>
        <end position="126"/>
    </location>
</feature>
<dbReference type="InterPro" id="IPR011009">
    <property type="entry name" value="Kinase-like_dom_sf"/>
</dbReference>
<evidence type="ECO:0000256" key="5">
    <source>
        <dbReference type="ARBA" id="ARBA00022989"/>
    </source>
</evidence>
<evidence type="ECO:0000313" key="10">
    <source>
        <dbReference type="Proteomes" id="UP000436088"/>
    </source>
</evidence>
<dbReference type="InterPro" id="IPR001611">
    <property type="entry name" value="Leu-rich_rpt"/>
</dbReference>
<dbReference type="GO" id="GO:0016020">
    <property type="term" value="C:membrane"/>
    <property type="evidence" value="ECO:0007669"/>
    <property type="project" value="UniProtKB-SubCell"/>
</dbReference>
<keyword evidence="5" id="KW-1133">Transmembrane helix</keyword>
<dbReference type="GO" id="GO:0005524">
    <property type="term" value="F:ATP binding"/>
    <property type="evidence" value="ECO:0007669"/>
    <property type="project" value="InterPro"/>
</dbReference>
<dbReference type="PROSITE" id="PS50011">
    <property type="entry name" value="PROTEIN_KINASE_DOM"/>
    <property type="match status" value="1"/>
</dbReference>
<evidence type="ECO:0000256" key="4">
    <source>
        <dbReference type="ARBA" id="ARBA00022737"/>
    </source>
</evidence>
<evidence type="ECO:0000256" key="6">
    <source>
        <dbReference type="ARBA" id="ARBA00023136"/>
    </source>
</evidence>